<dbReference type="Gene3D" id="1.10.1200.10">
    <property type="entry name" value="ACP-like"/>
    <property type="match status" value="1"/>
</dbReference>
<dbReference type="InterPro" id="IPR036736">
    <property type="entry name" value="ACP-like_sf"/>
</dbReference>
<evidence type="ECO:0000313" key="2">
    <source>
        <dbReference type="EMBL" id="PWW03203.1"/>
    </source>
</evidence>
<comment type="caution">
    <text evidence="2">The sequence shown here is derived from an EMBL/GenBank/DDBJ whole genome shotgun (WGS) entry which is preliminary data.</text>
</comment>
<dbReference type="Proteomes" id="UP000246635">
    <property type="component" value="Unassembled WGS sequence"/>
</dbReference>
<dbReference type="EMBL" id="QGTQ01000007">
    <property type="protein sequence ID" value="PWW03203.1"/>
    <property type="molecule type" value="Genomic_DNA"/>
</dbReference>
<dbReference type="AlphaFoldDB" id="A0A2V2YXZ3"/>
<name>A0A2V2YXZ3_9BACL</name>
<keyword evidence="3" id="KW-1185">Reference proteome</keyword>
<reference evidence="2 3" key="1">
    <citation type="submission" date="2018-05" db="EMBL/GenBank/DDBJ databases">
        <title>Genomic Encyclopedia of Type Strains, Phase III (KMG-III): the genomes of soil and plant-associated and newly described type strains.</title>
        <authorList>
            <person name="Whitman W."/>
        </authorList>
    </citation>
    <scope>NUCLEOTIDE SEQUENCE [LARGE SCALE GENOMIC DNA]</scope>
    <source>
        <strain evidence="2 3">CECT 5696</strain>
    </source>
</reference>
<feature type="domain" description="Carrier" evidence="1">
    <location>
        <begin position="1"/>
        <end position="76"/>
    </location>
</feature>
<dbReference type="InterPro" id="IPR009081">
    <property type="entry name" value="PP-bd_ACP"/>
</dbReference>
<evidence type="ECO:0000313" key="3">
    <source>
        <dbReference type="Proteomes" id="UP000246635"/>
    </source>
</evidence>
<sequence>MMISIEEIISIIKRLNNIGEILEDTLFAELELDSTHIVELLVEIEIMLNIDVLDDQLNLDELLTIRDVHEYILRFASNDSVR</sequence>
<protein>
    <submittedName>
        <fullName evidence="2">Phosphopantetheine binding protein</fullName>
    </submittedName>
</protein>
<organism evidence="2 3">
    <name type="scientific">Paenibacillus cellulosilyticus</name>
    <dbReference type="NCBI Taxonomy" id="375489"/>
    <lineage>
        <taxon>Bacteria</taxon>
        <taxon>Bacillati</taxon>
        <taxon>Bacillota</taxon>
        <taxon>Bacilli</taxon>
        <taxon>Bacillales</taxon>
        <taxon>Paenibacillaceae</taxon>
        <taxon>Paenibacillus</taxon>
    </lineage>
</organism>
<accession>A0A2V2YXZ3</accession>
<evidence type="ECO:0000259" key="1">
    <source>
        <dbReference type="PROSITE" id="PS50075"/>
    </source>
</evidence>
<dbReference type="PROSITE" id="PS50075">
    <property type="entry name" value="CARRIER"/>
    <property type="match status" value="1"/>
</dbReference>
<dbReference type="SUPFAM" id="SSF47336">
    <property type="entry name" value="ACP-like"/>
    <property type="match status" value="1"/>
</dbReference>
<gene>
    <name evidence="2" type="ORF">DFQ01_107100</name>
</gene>
<proteinExistence type="predicted"/>
<dbReference type="OrthoDB" id="2623122at2"/>